<proteinExistence type="predicted"/>
<gene>
    <name evidence="1" type="ORF">C8N25_111140</name>
</gene>
<dbReference type="InterPro" id="IPR018490">
    <property type="entry name" value="cNMP-bd_dom_sf"/>
</dbReference>
<evidence type="ECO:0000313" key="1">
    <source>
        <dbReference type="EMBL" id="REG87161.1"/>
    </source>
</evidence>
<sequence length="231" mass="26814">MKGDFQARFRENVRVKFPRVTRLVASVTDYNNILTYKTMHDILFDFISKYISLTEDEKNALLSLDIFRSVKKGTILLKEGQKSQDDYFVLKGCIRKYYIIDGEEKTTAFFTEMEGMTPHCVKNNNKSEYFVSCVEDTILTVANPDMGVELNTKFPKFQLMCGVLSEELLAKQQINFDEFKTSSPEQRYLNLLQNRPDLIQRVPQHQLASFLGIKPQSLSRLRARILEKSKV</sequence>
<dbReference type="AlphaFoldDB" id="A0A3E0DYK3"/>
<reference evidence="1 2" key="1">
    <citation type="submission" date="2018-08" db="EMBL/GenBank/DDBJ databases">
        <title>Genomic Encyclopedia of Archaeal and Bacterial Type Strains, Phase II (KMG-II): from individual species to whole genera.</title>
        <authorList>
            <person name="Goeker M."/>
        </authorList>
    </citation>
    <scope>NUCLEOTIDE SEQUENCE [LARGE SCALE GENOMIC DNA]</scope>
    <source>
        <strain evidence="1 2">DSM 15986</strain>
    </source>
</reference>
<accession>A0A3E0DYK3</accession>
<protein>
    <submittedName>
        <fullName evidence="1">CRP-like cAMP-binding protein</fullName>
    </submittedName>
</protein>
<dbReference type="InterPro" id="IPR014710">
    <property type="entry name" value="RmlC-like_jellyroll"/>
</dbReference>
<dbReference type="Proteomes" id="UP000256405">
    <property type="component" value="Unassembled WGS sequence"/>
</dbReference>
<dbReference type="EMBL" id="QUNF01000011">
    <property type="protein sequence ID" value="REG87161.1"/>
    <property type="molecule type" value="Genomic_DNA"/>
</dbReference>
<name>A0A3E0DYK3_9BACT</name>
<keyword evidence="2" id="KW-1185">Reference proteome</keyword>
<organism evidence="1 2">
    <name type="scientific">Algoriphagus antarcticus</name>
    <dbReference type="NCBI Taxonomy" id="238540"/>
    <lineage>
        <taxon>Bacteria</taxon>
        <taxon>Pseudomonadati</taxon>
        <taxon>Bacteroidota</taxon>
        <taxon>Cytophagia</taxon>
        <taxon>Cytophagales</taxon>
        <taxon>Cyclobacteriaceae</taxon>
        <taxon>Algoriphagus</taxon>
    </lineage>
</organism>
<dbReference type="SUPFAM" id="SSF51206">
    <property type="entry name" value="cAMP-binding domain-like"/>
    <property type="match status" value="1"/>
</dbReference>
<evidence type="ECO:0000313" key="2">
    <source>
        <dbReference type="Proteomes" id="UP000256405"/>
    </source>
</evidence>
<comment type="caution">
    <text evidence="1">The sequence shown here is derived from an EMBL/GenBank/DDBJ whole genome shotgun (WGS) entry which is preliminary data.</text>
</comment>
<dbReference type="Gene3D" id="2.60.120.10">
    <property type="entry name" value="Jelly Rolls"/>
    <property type="match status" value="1"/>
</dbReference>